<organism evidence="2">
    <name type="scientific">Camponotus floridanus</name>
    <name type="common">Florida carpenter ant</name>
    <dbReference type="NCBI Taxonomy" id="104421"/>
    <lineage>
        <taxon>Eukaryota</taxon>
        <taxon>Metazoa</taxon>
        <taxon>Ecdysozoa</taxon>
        <taxon>Arthropoda</taxon>
        <taxon>Hexapoda</taxon>
        <taxon>Insecta</taxon>
        <taxon>Pterygota</taxon>
        <taxon>Neoptera</taxon>
        <taxon>Endopterygota</taxon>
        <taxon>Hymenoptera</taxon>
        <taxon>Apocrita</taxon>
        <taxon>Aculeata</taxon>
        <taxon>Formicoidea</taxon>
        <taxon>Formicidae</taxon>
        <taxon>Formicinae</taxon>
        <taxon>Camponotus</taxon>
    </lineage>
</organism>
<evidence type="ECO:0000313" key="1">
    <source>
        <dbReference type="EMBL" id="EFN62596.1"/>
    </source>
</evidence>
<sequence length="60" mass="7203">YVLIEFDDGGGVAVVRKTWITPRKREVFWPPMKDQKTFNKVLENTLYPDTEKWKLYSIVR</sequence>
<proteinExistence type="predicted"/>
<evidence type="ECO:0000313" key="2">
    <source>
        <dbReference type="Proteomes" id="UP000000311"/>
    </source>
</evidence>
<accession>E2AVE3</accession>
<keyword evidence="2" id="KW-1185">Reference proteome</keyword>
<protein>
    <submittedName>
        <fullName evidence="1">Uncharacterized protein</fullName>
    </submittedName>
</protein>
<reference evidence="1 2" key="1">
    <citation type="journal article" date="2010" name="Science">
        <title>Genomic comparison of the ants Camponotus floridanus and Harpegnathos saltator.</title>
        <authorList>
            <person name="Bonasio R."/>
            <person name="Zhang G."/>
            <person name="Ye C."/>
            <person name="Mutti N.S."/>
            <person name="Fang X."/>
            <person name="Qin N."/>
            <person name="Donahue G."/>
            <person name="Yang P."/>
            <person name="Li Q."/>
            <person name="Li C."/>
            <person name="Zhang P."/>
            <person name="Huang Z."/>
            <person name="Berger S.L."/>
            <person name="Reinberg D."/>
            <person name="Wang J."/>
            <person name="Liebig J."/>
        </authorList>
    </citation>
    <scope>NUCLEOTIDE SEQUENCE [LARGE SCALE GENOMIC DNA]</scope>
    <source>
        <strain evidence="2">C129</strain>
    </source>
</reference>
<dbReference type="Proteomes" id="UP000000311">
    <property type="component" value="Unassembled WGS sequence"/>
</dbReference>
<dbReference type="EMBL" id="GL443084">
    <property type="protein sequence ID" value="EFN62596.1"/>
    <property type="molecule type" value="Genomic_DNA"/>
</dbReference>
<feature type="non-terminal residue" evidence="1">
    <location>
        <position position="60"/>
    </location>
</feature>
<name>E2AVE3_CAMFO</name>
<gene>
    <name evidence="1" type="ORF">EAG_06404</name>
</gene>
<feature type="non-terminal residue" evidence="1">
    <location>
        <position position="1"/>
    </location>
</feature>
<dbReference type="AlphaFoldDB" id="E2AVE3"/>
<dbReference type="InParanoid" id="E2AVE3"/>